<keyword evidence="1" id="KW-0805">Transcription regulation</keyword>
<dbReference type="RefSeq" id="WP_154457925.1">
    <property type="nucleotide sequence ID" value="NZ_VUMV01000004.1"/>
</dbReference>
<evidence type="ECO:0000256" key="2">
    <source>
        <dbReference type="ARBA" id="ARBA00023125"/>
    </source>
</evidence>
<dbReference type="PANTHER" id="PTHR43537:SF5">
    <property type="entry name" value="UXU OPERON TRANSCRIPTIONAL REGULATOR"/>
    <property type="match status" value="1"/>
</dbReference>
<dbReference type="Proteomes" id="UP000466864">
    <property type="component" value="Unassembled WGS sequence"/>
</dbReference>
<dbReference type="Gene3D" id="1.10.10.10">
    <property type="entry name" value="Winged helix-like DNA-binding domain superfamily/Winged helix DNA-binding domain"/>
    <property type="match status" value="1"/>
</dbReference>
<dbReference type="SUPFAM" id="SSF46785">
    <property type="entry name" value="Winged helix' DNA-binding domain"/>
    <property type="match status" value="1"/>
</dbReference>
<dbReference type="Gene3D" id="1.20.120.530">
    <property type="entry name" value="GntR ligand-binding domain-like"/>
    <property type="match status" value="1"/>
</dbReference>
<keyword evidence="3" id="KW-0804">Transcription</keyword>
<proteinExistence type="predicted"/>
<gene>
    <name evidence="5" type="ORF">FYJ60_06745</name>
</gene>
<dbReference type="SMART" id="SM00345">
    <property type="entry name" value="HTH_GNTR"/>
    <property type="match status" value="1"/>
</dbReference>
<accession>A0A7X2P845</accession>
<reference evidence="5 6" key="1">
    <citation type="submission" date="2019-08" db="EMBL/GenBank/DDBJ databases">
        <title>In-depth cultivation of the pig gut microbiome towards novel bacterial diversity and tailored functional studies.</title>
        <authorList>
            <person name="Wylensek D."/>
            <person name="Hitch T.C.A."/>
            <person name="Clavel T."/>
        </authorList>
    </citation>
    <scope>NUCLEOTIDE SEQUENCE [LARGE SCALE GENOMIC DNA]</scope>
    <source>
        <strain evidence="5 6">Oil+RF-744-WCA-WT-13</strain>
    </source>
</reference>
<dbReference type="InterPro" id="IPR036388">
    <property type="entry name" value="WH-like_DNA-bd_sf"/>
</dbReference>
<dbReference type="Pfam" id="PF07729">
    <property type="entry name" value="FCD"/>
    <property type="match status" value="1"/>
</dbReference>
<dbReference type="InterPro" id="IPR011711">
    <property type="entry name" value="GntR_C"/>
</dbReference>
<dbReference type="InterPro" id="IPR036390">
    <property type="entry name" value="WH_DNA-bd_sf"/>
</dbReference>
<dbReference type="SUPFAM" id="SSF48008">
    <property type="entry name" value="GntR ligand-binding domain-like"/>
    <property type="match status" value="1"/>
</dbReference>
<keyword evidence="6" id="KW-1185">Reference proteome</keyword>
<dbReference type="AlphaFoldDB" id="A0A7X2P845"/>
<dbReference type="PANTHER" id="PTHR43537">
    <property type="entry name" value="TRANSCRIPTIONAL REGULATOR, GNTR FAMILY"/>
    <property type="match status" value="1"/>
</dbReference>
<keyword evidence="2" id="KW-0238">DNA-binding</keyword>
<dbReference type="InterPro" id="IPR008920">
    <property type="entry name" value="TF_FadR/GntR_C"/>
</dbReference>
<protein>
    <submittedName>
        <fullName evidence="5">GntR family transcriptional regulator</fullName>
    </submittedName>
</protein>
<dbReference type="PRINTS" id="PR00035">
    <property type="entry name" value="HTHGNTR"/>
</dbReference>
<dbReference type="InterPro" id="IPR000524">
    <property type="entry name" value="Tscrpt_reg_HTH_GntR"/>
</dbReference>
<dbReference type="GO" id="GO:0003700">
    <property type="term" value="F:DNA-binding transcription factor activity"/>
    <property type="evidence" value="ECO:0007669"/>
    <property type="project" value="InterPro"/>
</dbReference>
<dbReference type="PROSITE" id="PS50949">
    <property type="entry name" value="HTH_GNTR"/>
    <property type="match status" value="1"/>
</dbReference>
<dbReference type="GO" id="GO:0003677">
    <property type="term" value="F:DNA binding"/>
    <property type="evidence" value="ECO:0007669"/>
    <property type="project" value="UniProtKB-KW"/>
</dbReference>
<evidence type="ECO:0000256" key="3">
    <source>
        <dbReference type="ARBA" id="ARBA00023163"/>
    </source>
</evidence>
<evidence type="ECO:0000313" key="5">
    <source>
        <dbReference type="EMBL" id="MST82009.1"/>
    </source>
</evidence>
<dbReference type="EMBL" id="VUMV01000004">
    <property type="protein sequence ID" value="MST82009.1"/>
    <property type="molecule type" value="Genomic_DNA"/>
</dbReference>
<sequence length="226" mass="26478">MTEDELSREMTEFQGMPLRDVVFHTLRKGILRGDLKPGERLMEIKLANRLGVSRTPIREAIRMLELEGLVVNTPRRGAQVAKITEKDLRDVLEVREGLEEMAMKLASERITQEELDRLNAASREFARLIDSRDDDLSDLAEADETFHDIIYQSTGNPRLVQLINNMREQMYRYRVEYLKDTDNRDTLIEEHDRLVESLRAHDAEAATAYIKRHIERQMVNIREMIR</sequence>
<dbReference type="CDD" id="cd07377">
    <property type="entry name" value="WHTH_GntR"/>
    <property type="match status" value="1"/>
</dbReference>
<evidence type="ECO:0000313" key="6">
    <source>
        <dbReference type="Proteomes" id="UP000466864"/>
    </source>
</evidence>
<dbReference type="Pfam" id="PF00392">
    <property type="entry name" value="GntR"/>
    <property type="match status" value="1"/>
</dbReference>
<name>A0A7X2P845_9FIRM</name>
<dbReference type="SMART" id="SM00895">
    <property type="entry name" value="FCD"/>
    <property type="match status" value="1"/>
</dbReference>
<feature type="domain" description="HTH gntR-type" evidence="4">
    <location>
        <begin position="16"/>
        <end position="83"/>
    </location>
</feature>
<evidence type="ECO:0000256" key="1">
    <source>
        <dbReference type="ARBA" id="ARBA00023015"/>
    </source>
</evidence>
<evidence type="ECO:0000259" key="4">
    <source>
        <dbReference type="PROSITE" id="PS50949"/>
    </source>
</evidence>
<organism evidence="5 6">
    <name type="scientific">Bilifractor porci</name>
    <dbReference type="NCBI Taxonomy" id="2606636"/>
    <lineage>
        <taxon>Bacteria</taxon>
        <taxon>Bacillati</taxon>
        <taxon>Bacillota</taxon>
        <taxon>Clostridia</taxon>
        <taxon>Lachnospirales</taxon>
        <taxon>Lachnospiraceae</taxon>
        <taxon>Bilifractor</taxon>
    </lineage>
</organism>
<comment type="caution">
    <text evidence="5">The sequence shown here is derived from an EMBL/GenBank/DDBJ whole genome shotgun (WGS) entry which is preliminary data.</text>
</comment>